<reference evidence="2" key="1">
    <citation type="journal article" date="2023" name="Front. Plant Sci.">
        <title>Chromosomal-level genome assembly of Melastoma candidum provides insights into trichome evolution.</title>
        <authorList>
            <person name="Zhong Y."/>
            <person name="Wu W."/>
            <person name="Sun C."/>
            <person name="Zou P."/>
            <person name="Liu Y."/>
            <person name="Dai S."/>
            <person name="Zhou R."/>
        </authorList>
    </citation>
    <scope>NUCLEOTIDE SEQUENCE [LARGE SCALE GENOMIC DNA]</scope>
</reference>
<gene>
    <name evidence="1" type="ORF">MLD38_014854</name>
</gene>
<evidence type="ECO:0000313" key="1">
    <source>
        <dbReference type="EMBL" id="KAI4377182.1"/>
    </source>
</evidence>
<name>A0ACB9RML3_9MYRT</name>
<keyword evidence="2" id="KW-1185">Reference proteome</keyword>
<organism evidence="1 2">
    <name type="scientific">Melastoma candidum</name>
    <dbReference type="NCBI Taxonomy" id="119954"/>
    <lineage>
        <taxon>Eukaryota</taxon>
        <taxon>Viridiplantae</taxon>
        <taxon>Streptophyta</taxon>
        <taxon>Embryophyta</taxon>
        <taxon>Tracheophyta</taxon>
        <taxon>Spermatophyta</taxon>
        <taxon>Magnoliopsida</taxon>
        <taxon>eudicotyledons</taxon>
        <taxon>Gunneridae</taxon>
        <taxon>Pentapetalae</taxon>
        <taxon>rosids</taxon>
        <taxon>malvids</taxon>
        <taxon>Myrtales</taxon>
        <taxon>Melastomataceae</taxon>
        <taxon>Melastomatoideae</taxon>
        <taxon>Melastomateae</taxon>
        <taxon>Melastoma</taxon>
    </lineage>
</organism>
<dbReference type="Proteomes" id="UP001057402">
    <property type="component" value="Chromosome 4"/>
</dbReference>
<comment type="caution">
    <text evidence="1">The sequence shown here is derived from an EMBL/GenBank/DDBJ whole genome shotgun (WGS) entry which is preliminary data.</text>
</comment>
<sequence length="463" mass="51850">MGSPSSVRGEPKIAAPAGEMEISITAAQVIRPRYPTPSHLRNFEFSLLDRQNAPWLYSNFLLIYAANTSSLSIAEKVRSLKESLSDTLVLYYPLAGKIKDIATVECNDDGAAFIEARVDTPLSYFLRKPTADFLHRLMPFNDANTMREFANFTLLIQVTVFHCGGLALASCPSHRLMDASSMCTFLRTWAKLTTSPCNNSIRNTVTPPHFLGPSIIPAIKDLPDRPFVHYHPDYEKFSSRRFIFSGSNLMSLKEKCGSTDSLGHKRPTRVEVVQALIVKCAIRATSLLHPGPSFVFQTLNLRNRINPPVGADAVGNLIWTPSLLFEEGEMELNQILATLRRGLKTFCDKKSGRFNPKEGFGVVSEELKEKQELLGRAGPNFYGFSSLCRFPFYEIDFGWSRPAWITNVPIFENMCFMVDSRTGDGIEAWMTMEKEVMASLESDEEFLAYASIDTPVDIGHSRL</sequence>
<evidence type="ECO:0000313" key="2">
    <source>
        <dbReference type="Proteomes" id="UP001057402"/>
    </source>
</evidence>
<accession>A0ACB9RML3</accession>
<protein>
    <submittedName>
        <fullName evidence="1">Uncharacterized protein</fullName>
    </submittedName>
</protein>
<dbReference type="EMBL" id="CM042883">
    <property type="protein sequence ID" value="KAI4377182.1"/>
    <property type="molecule type" value="Genomic_DNA"/>
</dbReference>
<proteinExistence type="predicted"/>